<dbReference type="EMBL" id="QMWP01000051">
    <property type="protein sequence ID" value="RLG70559.1"/>
    <property type="molecule type" value="Genomic_DNA"/>
</dbReference>
<dbReference type="Proteomes" id="UP000278031">
    <property type="component" value="Unassembled WGS sequence"/>
</dbReference>
<reference evidence="1 2" key="1">
    <citation type="submission" date="2018-06" db="EMBL/GenBank/DDBJ databases">
        <title>Extensive metabolic versatility and redundancy in microbially diverse, dynamic hydrothermal sediments.</title>
        <authorList>
            <person name="Dombrowski N."/>
            <person name="Teske A."/>
            <person name="Baker B.J."/>
        </authorList>
    </citation>
    <scope>NUCLEOTIDE SEQUENCE [LARGE SCALE GENOMIC DNA]</scope>
    <source>
        <strain evidence="1">B51_G17</strain>
    </source>
</reference>
<sequence>MSLSQKIKQVREAIVSKIQEIKSDLGDPNFIDIPPDERGFAMLPVIFVSQSSATNRRLTTETSIWLVSFFIDYYYSDIAREDRREQAWGAGATIIEHLQTDPTLGGLTLGLDGDQFSIEDTTIDFGAPD</sequence>
<comment type="caution">
    <text evidence="1">The sequence shown here is derived from an EMBL/GenBank/DDBJ whole genome shotgun (WGS) entry which is preliminary data.</text>
</comment>
<evidence type="ECO:0000313" key="2">
    <source>
        <dbReference type="Proteomes" id="UP000278031"/>
    </source>
</evidence>
<evidence type="ECO:0000313" key="1">
    <source>
        <dbReference type="EMBL" id="RLG70559.1"/>
    </source>
</evidence>
<dbReference type="AlphaFoldDB" id="A0A497JHA3"/>
<proteinExistence type="predicted"/>
<organism evidence="1 2">
    <name type="scientific">Candidatus Iainarchaeum sp</name>
    <dbReference type="NCBI Taxonomy" id="3101447"/>
    <lineage>
        <taxon>Archaea</taxon>
        <taxon>Candidatus Iainarchaeota</taxon>
        <taxon>Candidatus Iainarchaeia</taxon>
        <taxon>Candidatus Iainarchaeales</taxon>
        <taxon>Candidatus Iainarchaeaceae</taxon>
        <taxon>Candidatus Iainarchaeum</taxon>
    </lineage>
</organism>
<feature type="non-terminal residue" evidence="1">
    <location>
        <position position="129"/>
    </location>
</feature>
<name>A0A497JHA3_9ARCH</name>
<protein>
    <submittedName>
        <fullName evidence="1">Uncharacterized protein</fullName>
    </submittedName>
</protein>
<gene>
    <name evidence="1" type="ORF">DRO04_01695</name>
</gene>
<accession>A0A497JHA3</accession>